<evidence type="ECO:0000256" key="4">
    <source>
        <dbReference type="ARBA" id="ARBA00022917"/>
    </source>
</evidence>
<keyword evidence="6" id="KW-0479">Metal-binding</keyword>
<comment type="caution">
    <text evidence="9">The sequence shown here is derived from an EMBL/GenBank/DDBJ whole genome shotgun (WGS) entry which is preliminary data.</text>
</comment>
<sequence length="547" mass="63375">MNIFIGGAWPYANGSLHIGHIAALLPGDVLARYYRAKGDKVLYVSGSDCHGTPISIRARNEGVSPKDISDKYNNEFEYCFKKLNFSYDYYSRTDDDFHKNQVQEAIALLYKKGLIYEKDVEQIYCENCNQFLPDRYVEGKCPECNSIARGDQCDGCGALLEPLELLDRRCKLCNNEPKVKATKQLYFLLSKFQEEIKNNLDSCKDNWRINAVNNTERYLNEGLCDRAISRDLSLGIDIPIKGFEDKKVYVWIDAVLGYLTLSKKWAIEKDESYESFWNKEAISYYVHGKDNIPFHSIILPALISGIGYEKLPDRIISSEYLTLEGKKISTSNNWAVWVPDIIERYNTDALRYFFLINSPEKRDTDFSWREFINSNNGELLGAYGNLVNRTLVFVEKYFNNSIPKGKVDTNINDDINALYKRVGAFIESGNLKLALKEIFEFIRSINKYFDEKTPWITVNSDVEKSRNTIYNCIYSIINIANLLNPFLPQSSEKIKQWLSVEENNWRAIEPKEGIKINKFEILFERLDKKLIDEEKNTLIQRSKKINK</sequence>
<evidence type="ECO:0000256" key="2">
    <source>
        <dbReference type="ARBA" id="ARBA00022741"/>
    </source>
</evidence>
<dbReference type="CDD" id="cd00814">
    <property type="entry name" value="MetRS_core"/>
    <property type="match status" value="1"/>
</dbReference>
<keyword evidence="4 6" id="KW-0648">Protein biosynthesis</keyword>
<comment type="catalytic activity">
    <reaction evidence="6">
        <text>tRNA(Met) + L-methionine + ATP = L-methionyl-tRNA(Met) + AMP + diphosphate</text>
        <dbReference type="Rhea" id="RHEA:13481"/>
        <dbReference type="Rhea" id="RHEA-COMP:9667"/>
        <dbReference type="Rhea" id="RHEA-COMP:9698"/>
        <dbReference type="ChEBI" id="CHEBI:30616"/>
        <dbReference type="ChEBI" id="CHEBI:33019"/>
        <dbReference type="ChEBI" id="CHEBI:57844"/>
        <dbReference type="ChEBI" id="CHEBI:78442"/>
        <dbReference type="ChEBI" id="CHEBI:78530"/>
        <dbReference type="ChEBI" id="CHEBI:456215"/>
        <dbReference type="EC" id="6.1.1.10"/>
    </reaction>
</comment>
<evidence type="ECO:0000256" key="6">
    <source>
        <dbReference type="HAMAP-Rule" id="MF_00098"/>
    </source>
</evidence>
<dbReference type="InterPro" id="IPR001412">
    <property type="entry name" value="aa-tRNA-synth_I_CS"/>
</dbReference>
<dbReference type="InterPro" id="IPR014758">
    <property type="entry name" value="Met-tRNA_synth"/>
</dbReference>
<keyword evidence="5 6" id="KW-0030">Aminoacyl-tRNA synthetase</keyword>
<dbReference type="InterPro" id="IPR033911">
    <property type="entry name" value="MetRS_core"/>
</dbReference>
<feature type="domain" description="Methionyl-tRNA synthetase anticodon-binding" evidence="8">
    <location>
        <begin position="405"/>
        <end position="507"/>
    </location>
</feature>
<accession>A0ABS6F635</accession>
<evidence type="ECO:0000259" key="8">
    <source>
        <dbReference type="Pfam" id="PF19303"/>
    </source>
</evidence>
<feature type="binding site" evidence="6">
    <location>
        <position position="330"/>
    </location>
    <ligand>
        <name>ATP</name>
        <dbReference type="ChEBI" id="CHEBI:30616"/>
    </ligand>
</feature>
<evidence type="ECO:0000256" key="1">
    <source>
        <dbReference type="ARBA" id="ARBA00022598"/>
    </source>
</evidence>
<dbReference type="Pfam" id="PF19303">
    <property type="entry name" value="Anticodon_3"/>
    <property type="match status" value="1"/>
</dbReference>
<reference evidence="9 10" key="1">
    <citation type="submission" date="2021-06" db="EMBL/GenBank/DDBJ databases">
        <authorList>
            <person name="Sun Q."/>
            <person name="Li D."/>
        </authorList>
    </citation>
    <scope>NUCLEOTIDE SEQUENCE [LARGE SCALE GENOMIC DNA]</scope>
    <source>
        <strain evidence="9 10">MSJ-4</strain>
    </source>
</reference>
<dbReference type="InterPro" id="IPR041872">
    <property type="entry name" value="Anticodon_Met"/>
</dbReference>
<comment type="subcellular location">
    <subcellularLocation>
        <location evidence="6">Cytoplasm</location>
    </subcellularLocation>
</comment>
<protein>
    <recommendedName>
        <fullName evidence="6">Methionine--tRNA ligase</fullName>
        <ecNumber evidence="6">6.1.1.10</ecNumber>
    </recommendedName>
    <alternativeName>
        <fullName evidence="6">Methionyl-tRNA synthetase</fullName>
        <shortName evidence="6">MetRS</shortName>
    </alternativeName>
</protein>
<feature type="binding site" evidence="6">
    <location>
        <position position="141"/>
    </location>
    <ligand>
        <name>Zn(2+)</name>
        <dbReference type="ChEBI" id="CHEBI:29105"/>
    </ligand>
</feature>
<evidence type="ECO:0000313" key="10">
    <source>
        <dbReference type="Proteomes" id="UP000736583"/>
    </source>
</evidence>
<proteinExistence type="inferred from homology"/>
<keyword evidence="6" id="KW-0862">Zinc</keyword>
<evidence type="ECO:0000256" key="5">
    <source>
        <dbReference type="ARBA" id="ARBA00023146"/>
    </source>
</evidence>
<dbReference type="Proteomes" id="UP000736583">
    <property type="component" value="Unassembled WGS sequence"/>
</dbReference>
<keyword evidence="6" id="KW-0963">Cytoplasm</keyword>
<feature type="binding site" evidence="6">
    <location>
        <position position="144"/>
    </location>
    <ligand>
        <name>Zn(2+)</name>
        <dbReference type="ChEBI" id="CHEBI:29105"/>
    </ligand>
</feature>
<comment type="similarity">
    <text evidence="6">Belongs to the class-I aminoacyl-tRNA synthetase family. MetG type 1 subfamily.</text>
</comment>
<comment type="cofactor">
    <cofactor evidence="6">
        <name>Zn(2+)</name>
        <dbReference type="ChEBI" id="CHEBI:29105"/>
    </cofactor>
    <text evidence="6">Binds 1 zinc ion per subunit.</text>
</comment>
<comment type="subunit">
    <text evidence="6">Monomer.</text>
</comment>
<dbReference type="PROSITE" id="PS00178">
    <property type="entry name" value="AA_TRNA_LIGASE_I"/>
    <property type="match status" value="1"/>
</dbReference>
<feature type="domain" description="Methionyl/Leucyl tRNA synthetase" evidence="7">
    <location>
        <begin position="4"/>
        <end position="391"/>
    </location>
</feature>
<keyword evidence="1 6" id="KW-0436">Ligase</keyword>
<comment type="function">
    <text evidence="6">Is required not only for elongation of protein synthesis but also for the initiation of all mRNA translation through initiator tRNA(fMet) aminoacylation.</text>
</comment>
<dbReference type="GO" id="GO:0004825">
    <property type="term" value="F:methionine-tRNA ligase activity"/>
    <property type="evidence" value="ECO:0007669"/>
    <property type="project" value="UniProtKB-EC"/>
</dbReference>
<dbReference type="RefSeq" id="WP_216457995.1">
    <property type="nucleotide sequence ID" value="NZ_JAHLQL010000008.1"/>
</dbReference>
<feature type="short sequence motif" description="'KMSKS' region" evidence="6">
    <location>
        <begin position="327"/>
        <end position="331"/>
    </location>
</feature>
<dbReference type="InterPro" id="IPR023458">
    <property type="entry name" value="Met-tRNA_ligase_1"/>
</dbReference>
<feature type="binding site" evidence="6">
    <location>
        <position position="153"/>
    </location>
    <ligand>
        <name>Zn(2+)</name>
        <dbReference type="ChEBI" id="CHEBI:29105"/>
    </ligand>
</feature>
<dbReference type="Pfam" id="PF09334">
    <property type="entry name" value="tRNA-synt_1g"/>
    <property type="match status" value="1"/>
</dbReference>
<evidence type="ECO:0000259" key="7">
    <source>
        <dbReference type="Pfam" id="PF09334"/>
    </source>
</evidence>
<gene>
    <name evidence="6 9" type="primary">metG</name>
    <name evidence="9" type="ORF">KQI89_16410</name>
</gene>
<evidence type="ECO:0000256" key="3">
    <source>
        <dbReference type="ARBA" id="ARBA00022840"/>
    </source>
</evidence>
<keyword evidence="3 6" id="KW-0067">ATP-binding</keyword>
<dbReference type="PANTHER" id="PTHR45765:SF1">
    <property type="entry name" value="METHIONINE--TRNA LIGASE, CYTOPLASMIC"/>
    <property type="match status" value="1"/>
</dbReference>
<evidence type="ECO:0000313" key="9">
    <source>
        <dbReference type="EMBL" id="MBU5593334.1"/>
    </source>
</evidence>
<organism evidence="9 10">
    <name type="scientific">Clostridium simiarum</name>
    <dbReference type="NCBI Taxonomy" id="2841506"/>
    <lineage>
        <taxon>Bacteria</taxon>
        <taxon>Bacillati</taxon>
        <taxon>Bacillota</taxon>
        <taxon>Clostridia</taxon>
        <taxon>Eubacteriales</taxon>
        <taxon>Clostridiaceae</taxon>
        <taxon>Clostridium</taxon>
    </lineage>
</organism>
<name>A0ABS6F635_9CLOT</name>
<feature type="short sequence motif" description="'HIGH' region" evidence="6">
    <location>
        <begin position="10"/>
        <end position="20"/>
    </location>
</feature>
<dbReference type="CDD" id="cd07957">
    <property type="entry name" value="Anticodon_Ia_Met"/>
    <property type="match status" value="1"/>
</dbReference>
<keyword evidence="2 6" id="KW-0547">Nucleotide-binding</keyword>
<dbReference type="PANTHER" id="PTHR45765">
    <property type="entry name" value="METHIONINE--TRNA LIGASE"/>
    <property type="match status" value="1"/>
</dbReference>
<keyword evidence="10" id="KW-1185">Reference proteome</keyword>
<dbReference type="InterPro" id="IPR015413">
    <property type="entry name" value="Methionyl/Leucyl_tRNA_Synth"/>
</dbReference>
<dbReference type="NCBIfam" id="TIGR00398">
    <property type="entry name" value="metG"/>
    <property type="match status" value="1"/>
</dbReference>
<dbReference type="HAMAP" id="MF_00098">
    <property type="entry name" value="Met_tRNA_synth_type1"/>
    <property type="match status" value="1"/>
</dbReference>
<feature type="binding site" evidence="6">
    <location>
        <position position="156"/>
    </location>
    <ligand>
        <name>Zn(2+)</name>
        <dbReference type="ChEBI" id="CHEBI:29105"/>
    </ligand>
</feature>
<dbReference type="EC" id="6.1.1.10" evidence="6"/>
<dbReference type="EMBL" id="JAHLQL010000008">
    <property type="protein sequence ID" value="MBU5593334.1"/>
    <property type="molecule type" value="Genomic_DNA"/>
</dbReference>